<evidence type="ECO:0000256" key="1">
    <source>
        <dbReference type="SAM" id="Coils"/>
    </source>
</evidence>
<name>A0A2T3ZPW9_TRIA4</name>
<keyword evidence="4" id="KW-1185">Reference proteome</keyword>
<dbReference type="EMBL" id="KZ679256">
    <property type="protein sequence ID" value="PTB46848.1"/>
    <property type="molecule type" value="Genomic_DNA"/>
</dbReference>
<evidence type="ECO:0000313" key="4">
    <source>
        <dbReference type="Proteomes" id="UP000240493"/>
    </source>
</evidence>
<dbReference type="STRING" id="1042311.A0A2T3ZPW9"/>
<dbReference type="AlphaFoldDB" id="A0A2T3ZPW9"/>
<protein>
    <submittedName>
        <fullName evidence="3">Uncharacterized protein</fullName>
    </submittedName>
</protein>
<evidence type="ECO:0000256" key="2">
    <source>
        <dbReference type="SAM" id="MobiDB-lite"/>
    </source>
</evidence>
<feature type="coiled-coil region" evidence="1">
    <location>
        <begin position="162"/>
        <end position="214"/>
    </location>
</feature>
<dbReference type="OrthoDB" id="5213630at2759"/>
<organism evidence="3 4">
    <name type="scientific">Trichoderma asperellum (strain ATCC 204424 / CBS 433.97 / NBRC 101777)</name>
    <dbReference type="NCBI Taxonomy" id="1042311"/>
    <lineage>
        <taxon>Eukaryota</taxon>
        <taxon>Fungi</taxon>
        <taxon>Dikarya</taxon>
        <taxon>Ascomycota</taxon>
        <taxon>Pezizomycotina</taxon>
        <taxon>Sordariomycetes</taxon>
        <taxon>Hypocreomycetidae</taxon>
        <taxon>Hypocreales</taxon>
        <taxon>Hypocreaceae</taxon>
        <taxon>Trichoderma</taxon>
    </lineage>
</organism>
<proteinExistence type="predicted"/>
<feature type="compositionally biased region" description="Polar residues" evidence="2">
    <location>
        <begin position="94"/>
        <end position="104"/>
    </location>
</feature>
<feature type="region of interest" description="Disordered" evidence="2">
    <location>
        <begin position="87"/>
        <end position="125"/>
    </location>
</feature>
<keyword evidence="1" id="KW-0175">Coiled coil</keyword>
<feature type="region of interest" description="Disordered" evidence="2">
    <location>
        <begin position="37"/>
        <end position="63"/>
    </location>
</feature>
<accession>A0A2T3ZPW9</accession>
<dbReference type="Proteomes" id="UP000240493">
    <property type="component" value="Unassembled WGS sequence"/>
</dbReference>
<feature type="compositionally biased region" description="Basic and acidic residues" evidence="2">
    <location>
        <begin position="112"/>
        <end position="125"/>
    </location>
</feature>
<reference evidence="3 4" key="1">
    <citation type="submission" date="2016-07" db="EMBL/GenBank/DDBJ databases">
        <title>Multiple horizontal gene transfer events from other fungi enriched the ability of initially mycotrophic Trichoderma (Ascomycota) to feed on dead plant biomass.</title>
        <authorList>
            <consortium name="DOE Joint Genome Institute"/>
            <person name="Aerts A."/>
            <person name="Atanasova L."/>
            <person name="Chenthamara K."/>
            <person name="Zhang J."/>
            <person name="Grujic M."/>
            <person name="Henrissat B."/>
            <person name="Kuo A."/>
            <person name="Salamov A."/>
            <person name="Lipzen A."/>
            <person name="Labutti K."/>
            <person name="Barry K."/>
            <person name="Miao Y."/>
            <person name="Rahimi M.J."/>
            <person name="Shen Q."/>
            <person name="Grigoriev I.V."/>
            <person name="Kubicek C.P."/>
            <person name="Druzhinina I.S."/>
        </authorList>
    </citation>
    <scope>NUCLEOTIDE SEQUENCE [LARGE SCALE GENOMIC DNA]</scope>
    <source>
        <strain evidence="3 4">CBS 433.97</strain>
    </source>
</reference>
<feature type="compositionally biased region" description="Basic and acidic residues" evidence="2">
    <location>
        <begin position="39"/>
        <end position="55"/>
    </location>
</feature>
<evidence type="ECO:0000313" key="3">
    <source>
        <dbReference type="EMBL" id="PTB46848.1"/>
    </source>
</evidence>
<gene>
    <name evidence="3" type="ORF">M441DRAFT_445540</name>
</gene>
<sequence>MPPRGIRSPGGGREVLESSQIDVENLVIETPTASSLLRAQDKECQDSDGEDRSVTDEADGNYQENIVSSKPLIVLKTSRVLRSNAVKHEPMQPGSPTSSQTETPNLAKRGREKHDDVATRPEKRVKKPAVDAKIKKYEKAFDEWLEDYKSKTQGLETFKTKNQELCMENNTLKKGLKKAQQDQKRMEALHSSEISLLQSECSKLRKKLEAAIDASKQDNLKYTKVSDSDITAEWGKLSFNIRDLVSQCLTKHPANENDEIETLMKRMKRFLPLSYCNVASLRAAVLRRMIWYIIKSAVFSGMRPIWYGAAGQMLTQVVYMASQGYINKSHCLKMASQMKQRAVASLNEDPQLHEKAEGAIYLLLEATKATVSKFIPDPMMALFEVKMKKIIMDAIDLHAMMMNSKAIFLQRWLGDDNNRSFTIYNREMMESMQSDVDTYTSRYVVEFVEAPGLVKYGNADGEDFEFNMILCKSSVIIRENGARSTLEDKTVHRAACDDKDFGKATAGSKSELEQ</sequence>